<dbReference type="InterPro" id="IPR036291">
    <property type="entry name" value="NAD(P)-bd_dom_sf"/>
</dbReference>
<reference evidence="8" key="1">
    <citation type="submission" date="2020-05" db="EMBL/GenBank/DDBJ databases">
        <authorList>
            <person name="Chiriac C."/>
            <person name="Salcher M."/>
            <person name="Ghai R."/>
            <person name="Kavagutti S V."/>
        </authorList>
    </citation>
    <scope>NUCLEOTIDE SEQUENCE</scope>
</reference>
<evidence type="ECO:0000256" key="5">
    <source>
        <dbReference type="ARBA" id="ARBA00023002"/>
    </source>
</evidence>
<feature type="domain" description="Alcohol dehydrogenase-like N-terminal" evidence="7">
    <location>
        <begin position="25"/>
        <end position="135"/>
    </location>
</feature>
<evidence type="ECO:0000259" key="6">
    <source>
        <dbReference type="Pfam" id="PF00107"/>
    </source>
</evidence>
<evidence type="ECO:0000313" key="8">
    <source>
        <dbReference type="EMBL" id="CAB4966594.1"/>
    </source>
</evidence>
<evidence type="ECO:0000256" key="1">
    <source>
        <dbReference type="ARBA" id="ARBA00001947"/>
    </source>
</evidence>
<dbReference type="GO" id="GO:0008270">
    <property type="term" value="F:zinc ion binding"/>
    <property type="evidence" value="ECO:0007669"/>
    <property type="project" value="InterPro"/>
</dbReference>
<name>A0A6J7LLR3_9ZZZZ</name>
<protein>
    <submittedName>
        <fullName evidence="8">Unannotated protein</fullName>
    </submittedName>
</protein>
<dbReference type="Pfam" id="PF00107">
    <property type="entry name" value="ADH_zinc_N"/>
    <property type="match status" value="1"/>
</dbReference>
<evidence type="ECO:0000256" key="3">
    <source>
        <dbReference type="ARBA" id="ARBA00022723"/>
    </source>
</evidence>
<dbReference type="SUPFAM" id="SSF50129">
    <property type="entry name" value="GroES-like"/>
    <property type="match status" value="1"/>
</dbReference>
<dbReference type="PROSITE" id="PS00059">
    <property type="entry name" value="ADH_ZINC"/>
    <property type="match status" value="1"/>
</dbReference>
<dbReference type="PANTHER" id="PTHR43161:SF9">
    <property type="entry name" value="SORBITOL DEHYDROGENASE"/>
    <property type="match status" value="1"/>
</dbReference>
<dbReference type="PANTHER" id="PTHR43161">
    <property type="entry name" value="SORBITOL DEHYDROGENASE"/>
    <property type="match status" value="1"/>
</dbReference>
<accession>A0A6J7LLR3</accession>
<dbReference type="EMBL" id="CAFBNE010000125">
    <property type="protein sequence ID" value="CAB4966594.1"/>
    <property type="molecule type" value="Genomic_DNA"/>
</dbReference>
<comment type="similarity">
    <text evidence="2">Belongs to the zinc-containing alcohol dehydrogenase family.</text>
</comment>
<dbReference type="InterPro" id="IPR011032">
    <property type="entry name" value="GroES-like_sf"/>
</dbReference>
<evidence type="ECO:0000256" key="4">
    <source>
        <dbReference type="ARBA" id="ARBA00022833"/>
    </source>
</evidence>
<evidence type="ECO:0000256" key="2">
    <source>
        <dbReference type="ARBA" id="ARBA00008072"/>
    </source>
</evidence>
<dbReference type="InterPro" id="IPR013154">
    <property type="entry name" value="ADH-like_N"/>
</dbReference>
<dbReference type="Pfam" id="PF08240">
    <property type="entry name" value="ADH_N"/>
    <property type="match status" value="1"/>
</dbReference>
<keyword evidence="5" id="KW-0560">Oxidoreductase</keyword>
<dbReference type="SUPFAM" id="SSF51735">
    <property type="entry name" value="NAD(P)-binding Rossmann-fold domains"/>
    <property type="match status" value="1"/>
</dbReference>
<organism evidence="8">
    <name type="scientific">freshwater metagenome</name>
    <dbReference type="NCBI Taxonomy" id="449393"/>
    <lineage>
        <taxon>unclassified sequences</taxon>
        <taxon>metagenomes</taxon>
        <taxon>ecological metagenomes</taxon>
    </lineage>
</organism>
<dbReference type="InterPro" id="IPR013149">
    <property type="entry name" value="ADH-like_C"/>
</dbReference>
<evidence type="ECO:0000259" key="7">
    <source>
        <dbReference type="Pfam" id="PF08240"/>
    </source>
</evidence>
<dbReference type="Gene3D" id="3.40.50.720">
    <property type="entry name" value="NAD(P)-binding Rossmann-like Domain"/>
    <property type="match status" value="1"/>
</dbReference>
<proteinExistence type="inferred from homology"/>
<sequence>MKAAVFLGEGRVEIQDVPEPQVERPDTVVLQVAANALCGTDLHAIEVPPTVWFRPGVILGHEFAGVVVAAGSESGFTSGDRVAVLPNVTCGKCEMCRRGIPNMCSSQMGFGSDLINGAAAQYVSAPASVVHRVPERLSLELAAIAEPLACVLNGVLRAGWRPGSKVVVLGGGPIGLMYFLSARAFGVRDVTVVEATPGRRAMAARLGANVGDPTDESAMRELRECEADVVVDTVGTLVGDAIAIARRRGLVLLFGLNDRVEPAFPTALAIRKEIRIEGVFLASNTFPLALELLSDPENRFDELITHRFGLDRFDDAVAALRDGTAVKALILPNT</sequence>
<dbReference type="Gene3D" id="3.90.180.10">
    <property type="entry name" value="Medium-chain alcohol dehydrogenases, catalytic domain"/>
    <property type="match status" value="1"/>
</dbReference>
<dbReference type="AlphaFoldDB" id="A0A6J7LLR3"/>
<feature type="domain" description="Alcohol dehydrogenase-like C-terminal" evidence="6">
    <location>
        <begin position="173"/>
        <end position="294"/>
    </location>
</feature>
<dbReference type="InterPro" id="IPR002328">
    <property type="entry name" value="ADH_Zn_CS"/>
</dbReference>
<comment type="cofactor">
    <cofactor evidence="1">
        <name>Zn(2+)</name>
        <dbReference type="ChEBI" id="CHEBI:29105"/>
    </cofactor>
</comment>
<keyword evidence="4" id="KW-0862">Zinc</keyword>
<dbReference type="GO" id="GO:0016491">
    <property type="term" value="F:oxidoreductase activity"/>
    <property type="evidence" value="ECO:0007669"/>
    <property type="project" value="UniProtKB-KW"/>
</dbReference>
<gene>
    <name evidence="8" type="ORF">UFOPK3772_02827</name>
</gene>
<keyword evidence="3" id="KW-0479">Metal-binding</keyword>